<gene>
    <name evidence="5" type="ORF">CX676_04940</name>
</gene>
<dbReference type="PANTHER" id="PTHR43309">
    <property type="entry name" value="5-OXOPROLINASE SUBUNIT C"/>
    <property type="match status" value="1"/>
</dbReference>
<dbReference type="InterPro" id="IPR029000">
    <property type="entry name" value="Cyclophilin-like_dom_sf"/>
</dbReference>
<keyword evidence="6" id="KW-1185">Reference proteome</keyword>
<dbReference type="GO" id="GO:0016829">
    <property type="term" value="F:lyase activity"/>
    <property type="evidence" value="ECO:0007669"/>
    <property type="project" value="UniProtKB-KW"/>
</dbReference>
<feature type="domain" description="Carboxyltransferase" evidence="4">
    <location>
        <begin position="25"/>
        <end position="297"/>
    </location>
</feature>
<dbReference type="Pfam" id="PF02626">
    <property type="entry name" value="CT_A_B"/>
    <property type="match status" value="1"/>
</dbReference>
<protein>
    <submittedName>
        <fullName evidence="5">Urea amidolyase</fullName>
    </submittedName>
</protein>
<evidence type="ECO:0000256" key="3">
    <source>
        <dbReference type="ARBA" id="ARBA00022840"/>
    </source>
</evidence>
<dbReference type="Gene3D" id="2.40.100.10">
    <property type="entry name" value="Cyclophilin-like"/>
    <property type="match status" value="1"/>
</dbReference>
<name>A0A2H5EWD3_9RHOB</name>
<evidence type="ECO:0000259" key="4">
    <source>
        <dbReference type="SMART" id="SM00797"/>
    </source>
</evidence>
<organism evidence="5 6">
    <name type="scientific">Paracoccus zhejiangensis</name>
    <dbReference type="NCBI Taxonomy" id="1077935"/>
    <lineage>
        <taxon>Bacteria</taxon>
        <taxon>Pseudomonadati</taxon>
        <taxon>Pseudomonadota</taxon>
        <taxon>Alphaproteobacteria</taxon>
        <taxon>Rhodobacterales</taxon>
        <taxon>Paracoccaceae</taxon>
        <taxon>Paracoccus</taxon>
    </lineage>
</organism>
<dbReference type="SMART" id="SM00797">
    <property type="entry name" value="AHS2"/>
    <property type="match status" value="1"/>
</dbReference>
<dbReference type="GO" id="GO:0005524">
    <property type="term" value="F:ATP binding"/>
    <property type="evidence" value="ECO:0007669"/>
    <property type="project" value="UniProtKB-KW"/>
</dbReference>
<keyword evidence="3" id="KW-0067">ATP-binding</keyword>
<dbReference type="OrthoDB" id="9768696at2"/>
<dbReference type="InterPro" id="IPR052708">
    <property type="entry name" value="PxpC"/>
</dbReference>
<evidence type="ECO:0000256" key="1">
    <source>
        <dbReference type="ARBA" id="ARBA00022741"/>
    </source>
</evidence>
<dbReference type="SUPFAM" id="SSF50891">
    <property type="entry name" value="Cyclophilin-like"/>
    <property type="match status" value="1"/>
</dbReference>
<reference evidence="5 6" key="1">
    <citation type="journal article" date="2013" name="Antonie Van Leeuwenhoek">
        <title>Paracoccus zhejiangensis sp. nov., isolated from activated sludge in wastewater-treatment system.</title>
        <authorList>
            <person name="Wu Z.G."/>
            <person name="Zhang D.F."/>
            <person name="Liu Y.L."/>
            <person name="Wang F."/>
            <person name="Jiang X."/>
            <person name="Li C."/>
            <person name="Li S.P."/>
            <person name="Hong Q."/>
            <person name="Li W.J."/>
        </authorList>
    </citation>
    <scope>NUCLEOTIDE SEQUENCE [LARGE SCALE GENOMIC DNA]</scope>
    <source>
        <strain evidence="5 6">J6</strain>
    </source>
</reference>
<sequence length="342" mass="35647">MSVLQVIRADGILTVQDLGRPGHIGQGLSRGGAMDRLALIEAAALLGQSTVQAGIEMAGAGGVFTVDQPMRIALTGAPMTATLDGAPLGWQASHRIEPGQSLRISGAQSGAYSYLTPAGGLTTPDWLGSRAAHLSIGIGAVLKAGARLPVGTDPDPEAPSRTIAVANRFAGGTVRIIDGPQTAIFSDEVLAGFATTSFTRAAHGNRQGVRLDAEARFTAGQTGIASDMVQPGDLQMIGDGVPYVLLAECQTMGGYPRIGTVIPTDLPLIAQAPPGARIRFLRVGLDQADGLYRNEAQLLREAASRCRNLVRDPAQMADLLSYQLVGGVTRGDELEEMECRSI</sequence>
<dbReference type="AlphaFoldDB" id="A0A2H5EWD3"/>
<evidence type="ECO:0000256" key="2">
    <source>
        <dbReference type="ARBA" id="ARBA00022801"/>
    </source>
</evidence>
<dbReference type="PANTHER" id="PTHR43309:SF3">
    <property type="entry name" value="5-OXOPROLINASE SUBUNIT C"/>
    <property type="match status" value="1"/>
</dbReference>
<dbReference type="RefSeq" id="WP_101751632.1">
    <property type="nucleotide sequence ID" value="NZ_CP025430.1"/>
</dbReference>
<keyword evidence="5" id="KW-0456">Lyase</keyword>
<proteinExistence type="predicted"/>
<dbReference type="Proteomes" id="UP000234530">
    <property type="component" value="Chromosome"/>
</dbReference>
<dbReference type="EMBL" id="CP025430">
    <property type="protein sequence ID" value="AUH63590.1"/>
    <property type="molecule type" value="Genomic_DNA"/>
</dbReference>
<dbReference type="InterPro" id="IPR003778">
    <property type="entry name" value="CT_A_B"/>
</dbReference>
<keyword evidence="1" id="KW-0547">Nucleotide-binding</keyword>
<evidence type="ECO:0000313" key="5">
    <source>
        <dbReference type="EMBL" id="AUH63590.1"/>
    </source>
</evidence>
<accession>A0A2H5EWD3</accession>
<dbReference type="KEGG" id="pzh:CX676_04940"/>
<dbReference type="GO" id="GO:0016787">
    <property type="term" value="F:hydrolase activity"/>
    <property type="evidence" value="ECO:0007669"/>
    <property type="project" value="UniProtKB-KW"/>
</dbReference>
<evidence type="ECO:0000313" key="6">
    <source>
        <dbReference type="Proteomes" id="UP000234530"/>
    </source>
</evidence>
<keyword evidence="2" id="KW-0378">Hydrolase</keyword>